<name>A0A7W7AB13_9SPHN</name>
<dbReference type="EMBL" id="JACHOA010000003">
    <property type="protein sequence ID" value="MBB4613705.1"/>
    <property type="molecule type" value="Genomic_DNA"/>
</dbReference>
<evidence type="ECO:0000256" key="1">
    <source>
        <dbReference type="SAM" id="Phobius"/>
    </source>
</evidence>
<dbReference type="PANTHER" id="PTHR34219:SF5">
    <property type="entry name" value="BLR4505 PROTEIN"/>
    <property type="match status" value="1"/>
</dbReference>
<comment type="caution">
    <text evidence="2">The sequence shown here is derived from an EMBL/GenBank/DDBJ whole genome shotgun (WGS) entry which is preliminary data.</text>
</comment>
<feature type="transmembrane region" description="Helical" evidence="1">
    <location>
        <begin position="21"/>
        <end position="43"/>
    </location>
</feature>
<dbReference type="PANTHER" id="PTHR34219">
    <property type="entry name" value="IRON-REGULATED INNER MEMBRANE PROTEIN-RELATED"/>
    <property type="match status" value="1"/>
</dbReference>
<organism evidence="2 3">
    <name type="scientific">Novosphingobium taihuense</name>
    <dbReference type="NCBI Taxonomy" id="260085"/>
    <lineage>
        <taxon>Bacteria</taxon>
        <taxon>Pseudomonadati</taxon>
        <taxon>Pseudomonadota</taxon>
        <taxon>Alphaproteobacteria</taxon>
        <taxon>Sphingomonadales</taxon>
        <taxon>Sphingomonadaceae</taxon>
        <taxon>Novosphingobium</taxon>
    </lineage>
</organism>
<proteinExistence type="predicted"/>
<keyword evidence="1" id="KW-0472">Membrane</keyword>
<keyword evidence="1" id="KW-1133">Transmembrane helix</keyword>
<accession>A0A7W7AB13</accession>
<keyword evidence="1" id="KW-0812">Transmembrane</keyword>
<feature type="transmembrane region" description="Helical" evidence="1">
    <location>
        <begin position="165"/>
        <end position="194"/>
    </location>
</feature>
<evidence type="ECO:0000313" key="2">
    <source>
        <dbReference type="EMBL" id="MBB4613705.1"/>
    </source>
</evidence>
<feature type="transmembrane region" description="Helical" evidence="1">
    <location>
        <begin position="390"/>
        <end position="411"/>
    </location>
</feature>
<keyword evidence="3" id="KW-1185">Reference proteome</keyword>
<reference evidence="2 3" key="1">
    <citation type="submission" date="2020-08" db="EMBL/GenBank/DDBJ databases">
        <title>Genomic Encyclopedia of Type Strains, Phase IV (KMG-IV): sequencing the most valuable type-strain genomes for metagenomic binning, comparative biology and taxonomic classification.</title>
        <authorList>
            <person name="Goeker M."/>
        </authorList>
    </citation>
    <scope>NUCLEOTIDE SEQUENCE [LARGE SCALE GENOMIC DNA]</scope>
    <source>
        <strain evidence="2 3">DSM 17507</strain>
    </source>
</reference>
<dbReference type="InterPro" id="IPR005625">
    <property type="entry name" value="PepSY-ass_TM"/>
</dbReference>
<evidence type="ECO:0000313" key="3">
    <source>
        <dbReference type="Proteomes" id="UP000538566"/>
    </source>
</evidence>
<protein>
    <submittedName>
        <fullName evidence="2">Putative iron-regulated membrane protein</fullName>
    </submittedName>
</protein>
<gene>
    <name evidence="2" type="ORF">GGR37_001980</name>
</gene>
<dbReference type="AlphaFoldDB" id="A0A7W7AB13"/>
<dbReference type="Proteomes" id="UP000538566">
    <property type="component" value="Unassembled WGS sequence"/>
</dbReference>
<sequence>MATTAPRLARLSLRRALPGRGFWVIAHRWAGLTLALFLAVAGLTGSLLPWIEELEAATAPELHNSTWRGTPDPLRVREEVLARYPGAGLDFLPLTVEPGKSLRLHLHWLDPKTGLEREHGPGVPDWDDLFLNPVTGEEQGRREWGNIGQGIKNLMPFLYRLHYSLALGAIGTLIFGLAALVWTVDCFVGFYLTLPPRTPKPARTPFLDRWRPSWRVRWKSTPYKLNFDLHRAGGLWLWPLLLVFAWSSVSFNLPQVHVPVMQALGAEDPRLLLLQSTLPTPRNAPALDFRAAVERGKQLAEREAIKEGLIPLDEGESWIWHIPTSGLFVYGFTTAADIGHHGGGTRVAFDSNTGELKTVDWPSGVNGTNTFSNWLTALHMAQVFGLPYRVFVSVLGLMVTMLSVTGVVIWLKKRSARAGRALRKAG</sequence>
<dbReference type="Pfam" id="PF03929">
    <property type="entry name" value="PepSY_TM"/>
    <property type="match status" value="1"/>
</dbReference>
<feature type="transmembrane region" description="Helical" evidence="1">
    <location>
        <begin position="235"/>
        <end position="253"/>
    </location>
</feature>
<dbReference type="OrthoDB" id="6307929at2"/>
<dbReference type="RefSeq" id="WP_144906943.1">
    <property type="nucleotide sequence ID" value="NZ_JACHOA010000003.1"/>
</dbReference>